<dbReference type="PANTHER" id="PTHR30231">
    <property type="entry name" value="DNA POLYMERASE III SUBUNIT EPSILON"/>
    <property type="match status" value="1"/>
</dbReference>
<feature type="domain" description="Exonuclease" evidence="9">
    <location>
        <begin position="518"/>
        <end position="686"/>
    </location>
</feature>
<feature type="chain" id="PRO_5041442005" description="DNA-directed DNA polymerase" evidence="7">
    <location>
        <begin position="25"/>
        <end position="709"/>
    </location>
</feature>
<accession>A0AA49FLS3</accession>
<dbReference type="InterPro" id="IPR035965">
    <property type="entry name" value="PAS-like_dom_sf"/>
</dbReference>
<dbReference type="GO" id="GO:0008408">
    <property type="term" value="F:3'-5' exonuclease activity"/>
    <property type="evidence" value="ECO:0007669"/>
    <property type="project" value="TreeGrafter"/>
</dbReference>
<name>A0AA49FLS3_9PROT</name>
<dbReference type="GO" id="GO:0003677">
    <property type="term" value="F:DNA binding"/>
    <property type="evidence" value="ECO:0007669"/>
    <property type="project" value="InterPro"/>
</dbReference>
<dbReference type="SMART" id="SM00091">
    <property type="entry name" value="PAS"/>
    <property type="match status" value="1"/>
</dbReference>
<keyword evidence="6" id="KW-0812">Transmembrane</keyword>
<evidence type="ECO:0000256" key="3">
    <source>
        <dbReference type="ARBA" id="ARBA00026073"/>
    </source>
</evidence>
<evidence type="ECO:0000256" key="7">
    <source>
        <dbReference type="SAM" id="SignalP"/>
    </source>
</evidence>
<dbReference type="CDD" id="cd00130">
    <property type="entry name" value="PAS"/>
    <property type="match status" value="1"/>
</dbReference>
<evidence type="ECO:0000256" key="4">
    <source>
        <dbReference type="ARBA" id="ARBA00049244"/>
    </source>
</evidence>
<evidence type="ECO:0000256" key="1">
    <source>
        <dbReference type="ARBA" id="ARBA00012417"/>
    </source>
</evidence>
<evidence type="ECO:0000313" key="10">
    <source>
        <dbReference type="EMBL" id="WIM06034.1"/>
    </source>
</evidence>
<comment type="catalytic activity">
    <reaction evidence="4">
        <text>DNA(n) + a 2'-deoxyribonucleoside 5'-triphosphate = DNA(n+1) + diphosphate</text>
        <dbReference type="Rhea" id="RHEA:22508"/>
        <dbReference type="Rhea" id="RHEA-COMP:17339"/>
        <dbReference type="Rhea" id="RHEA-COMP:17340"/>
        <dbReference type="ChEBI" id="CHEBI:33019"/>
        <dbReference type="ChEBI" id="CHEBI:61560"/>
        <dbReference type="ChEBI" id="CHEBI:173112"/>
        <dbReference type="EC" id="2.7.7.7"/>
    </reaction>
</comment>
<dbReference type="InterPro" id="IPR013520">
    <property type="entry name" value="Ribonucl_H"/>
</dbReference>
<keyword evidence="5" id="KW-0175">Coiled coil</keyword>
<keyword evidence="10" id="KW-0378">Hydrolase</keyword>
<evidence type="ECO:0000256" key="5">
    <source>
        <dbReference type="SAM" id="Coils"/>
    </source>
</evidence>
<dbReference type="GO" id="GO:0005829">
    <property type="term" value="C:cytosol"/>
    <property type="evidence" value="ECO:0007669"/>
    <property type="project" value="TreeGrafter"/>
</dbReference>
<dbReference type="Proteomes" id="UP001234916">
    <property type="component" value="Chromosome"/>
</dbReference>
<reference evidence="10" key="1">
    <citation type="journal article" date="2023" name="Nat. Microbiol.">
        <title>Enrichment and characterization of a nitric oxide-reducing microbial community in a continuous bioreactor.</title>
        <authorList>
            <person name="Garrido-Amador P."/>
            <person name="Stortenbeker N."/>
            <person name="Wessels H.J.C.T."/>
            <person name="Speth D.R."/>
            <person name="Garcia-Heredia I."/>
            <person name="Kartal B."/>
        </authorList>
    </citation>
    <scope>NUCLEOTIDE SEQUENCE</scope>
    <source>
        <strain evidence="10">MAG1</strain>
    </source>
</reference>
<dbReference type="EC" id="2.7.7.7" evidence="1"/>
<sequence length="709" mass="77633">MNPRILAAALALALLMVGPFLAMAAILSAEMNEAERGAAELLLPRLPLGAFLTVIGFLLGLRMIHLLFGQYVLGPMKVAEQLRLMLGANRSYRVAAEGPPEMRELARAANDLAAQRDALLADVEAQVLAARAKVEEERNRLAALMSELAQAVVVCNLDGRILLYNQRARSLFETSVGLGRSIFSILERGQIAHALENVRQRMRKVSAGATANFIATTAAGRLLRVQMAAVLGALPGGEGAPEITGYVLTVDDITAGFERAAARDRVLHALTDGSRAALGSIRAAVEMLRDSPGMAEAERERFTGVIGDEVTAMSQRLDATMGEFADSLKTRWPLEDVQGADLVEAARRRIEARLGLATRAEALDDGLWVRADSFSLIHAITFLAARLQDEYGIRELRFRLSSEGRMAFVDMIWPDVIVSTEALFNWELEPMTVGEESNPLTLRDVVDRHGGEVWHQRESERAAFFRVVLPVAAAPEPSAARPAQPLRASSRPEFYDFDLFHRGDESHALDDRRLADLAFTVFDTETTGLEPSKGDEIIQIGAVRIVNGRLLPHESFEQLVDPRRPLSREGTAIHGITAEMLAGQPVISEVLPRFHRFCEDTVLVAHNAAFDMRFLQLKEAATGIRFTQPLLDTLLLSAVAHPNQESHALEDIAARLGVPLIGRHTALGDAIVTGEVFLRLVALLDGMGIHTLEQAREAARKTFYAKVTY</sequence>
<dbReference type="CDD" id="cd06127">
    <property type="entry name" value="DEDDh"/>
    <property type="match status" value="1"/>
</dbReference>
<dbReference type="Pfam" id="PF00929">
    <property type="entry name" value="RNase_T"/>
    <property type="match status" value="1"/>
</dbReference>
<dbReference type="InterPro" id="IPR006054">
    <property type="entry name" value="DnaQ"/>
</dbReference>
<comment type="subunit">
    <text evidence="3">DNA polymerase III contains a core (composed of alpha, epsilon and theta chains) that associates with a tau subunit. This core dimerizes to form the POLIII' complex. PolIII' associates with the gamma complex (composed of gamma, delta, delta', psi and chi chains) and with the beta chain to form the complete DNA polymerase III complex.</text>
</comment>
<dbReference type="KEGG" id="npv:OHM77_01710"/>
<dbReference type="InterPro" id="IPR012337">
    <property type="entry name" value="RNaseH-like_sf"/>
</dbReference>
<keyword evidence="10" id="KW-0540">Nuclease</keyword>
<dbReference type="Gene3D" id="3.30.450.20">
    <property type="entry name" value="PAS domain"/>
    <property type="match status" value="1"/>
</dbReference>
<organism evidence="10">
    <name type="scientific">Candidatus Nitricoxidivorans perseverans</name>
    <dbReference type="NCBI Taxonomy" id="2975601"/>
    <lineage>
        <taxon>Bacteria</taxon>
        <taxon>Pseudomonadati</taxon>
        <taxon>Pseudomonadota</taxon>
        <taxon>Betaproteobacteria</taxon>
        <taxon>Nitrosomonadales</taxon>
        <taxon>Sterolibacteriaceae</taxon>
        <taxon>Candidatus Nitricoxidivorans</taxon>
    </lineage>
</organism>
<feature type="transmembrane region" description="Helical" evidence="6">
    <location>
        <begin position="48"/>
        <end position="73"/>
    </location>
</feature>
<feature type="domain" description="PAS" evidence="8">
    <location>
        <begin position="139"/>
        <end position="203"/>
    </location>
</feature>
<keyword evidence="6" id="KW-0472">Membrane</keyword>
<dbReference type="FunFam" id="3.30.420.10:FF:000045">
    <property type="entry name" value="3'-5' exonuclease DinG"/>
    <property type="match status" value="1"/>
</dbReference>
<keyword evidence="7" id="KW-0732">Signal</keyword>
<dbReference type="GO" id="GO:0045004">
    <property type="term" value="P:DNA replication proofreading"/>
    <property type="evidence" value="ECO:0007669"/>
    <property type="project" value="TreeGrafter"/>
</dbReference>
<comment type="function">
    <text evidence="2">DNA polymerase III is a complex, multichain enzyme responsible for most of the replicative synthesis in bacteria. The epsilon subunit contain the editing function and is a proofreading 3'-5' exonuclease.</text>
</comment>
<protein>
    <recommendedName>
        <fullName evidence="1">DNA-directed DNA polymerase</fullName>
        <ecNumber evidence="1">2.7.7.7</ecNumber>
    </recommendedName>
</protein>
<dbReference type="InterPro" id="IPR036397">
    <property type="entry name" value="RNaseH_sf"/>
</dbReference>
<dbReference type="GO" id="GO:0003887">
    <property type="term" value="F:DNA-directed DNA polymerase activity"/>
    <property type="evidence" value="ECO:0007669"/>
    <property type="project" value="UniProtKB-EC"/>
</dbReference>
<evidence type="ECO:0000256" key="2">
    <source>
        <dbReference type="ARBA" id="ARBA00025483"/>
    </source>
</evidence>
<dbReference type="EMBL" id="CP107246">
    <property type="protein sequence ID" value="WIM06034.1"/>
    <property type="molecule type" value="Genomic_DNA"/>
</dbReference>
<dbReference type="SUPFAM" id="SSF55785">
    <property type="entry name" value="PYP-like sensor domain (PAS domain)"/>
    <property type="match status" value="1"/>
</dbReference>
<dbReference type="AlphaFoldDB" id="A0AA49FLS3"/>
<dbReference type="SMART" id="SM00479">
    <property type="entry name" value="EXOIII"/>
    <property type="match status" value="1"/>
</dbReference>
<keyword evidence="10" id="KW-0269">Exonuclease</keyword>
<gene>
    <name evidence="10" type="ORF">OHM77_01710</name>
</gene>
<dbReference type="PANTHER" id="PTHR30231:SF41">
    <property type="entry name" value="DNA POLYMERASE III SUBUNIT EPSILON"/>
    <property type="match status" value="1"/>
</dbReference>
<evidence type="ECO:0000259" key="8">
    <source>
        <dbReference type="SMART" id="SM00091"/>
    </source>
</evidence>
<dbReference type="SUPFAM" id="SSF53098">
    <property type="entry name" value="Ribonuclease H-like"/>
    <property type="match status" value="1"/>
</dbReference>
<evidence type="ECO:0000259" key="9">
    <source>
        <dbReference type="SMART" id="SM00479"/>
    </source>
</evidence>
<dbReference type="InterPro" id="IPR000014">
    <property type="entry name" value="PAS"/>
</dbReference>
<proteinExistence type="predicted"/>
<evidence type="ECO:0000256" key="6">
    <source>
        <dbReference type="SAM" id="Phobius"/>
    </source>
</evidence>
<feature type="signal peptide" evidence="7">
    <location>
        <begin position="1"/>
        <end position="24"/>
    </location>
</feature>
<feature type="coiled-coil region" evidence="5">
    <location>
        <begin position="102"/>
        <end position="151"/>
    </location>
</feature>
<keyword evidence="6" id="KW-1133">Transmembrane helix</keyword>
<dbReference type="NCBIfam" id="TIGR00573">
    <property type="entry name" value="dnaq"/>
    <property type="match status" value="1"/>
</dbReference>
<dbReference type="Gene3D" id="3.30.420.10">
    <property type="entry name" value="Ribonuclease H-like superfamily/Ribonuclease H"/>
    <property type="match status" value="1"/>
</dbReference>